<dbReference type="InterPro" id="IPR010667">
    <property type="entry name" value="Phage_T4_Gp19"/>
</dbReference>
<proteinExistence type="predicted"/>
<evidence type="ECO:0000313" key="1">
    <source>
        <dbReference type="EMBL" id="AFC24049.1"/>
    </source>
</evidence>
<dbReference type="STRING" id="984262.SGRA_1314"/>
<dbReference type="Pfam" id="PF06841">
    <property type="entry name" value="Phage_T4_gp19"/>
    <property type="match status" value="1"/>
</dbReference>
<evidence type="ECO:0000313" key="2">
    <source>
        <dbReference type="Proteomes" id="UP000007519"/>
    </source>
</evidence>
<organism evidence="1 2">
    <name type="scientific">Saprospira grandis (strain Lewin)</name>
    <dbReference type="NCBI Taxonomy" id="984262"/>
    <lineage>
        <taxon>Bacteria</taxon>
        <taxon>Pseudomonadati</taxon>
        <taxon>Bacteroidota</taxon>
        <taxon>Saprospiria</taxon>
        <taxon>Saprospirales</taxon>
        <taxon>Saprospiraceae</taxon>
        <taxon>Saprospira</taxon>
    </lineage>
</organism>
<dbReference type="OrthoDB" id="9799891at2"/>
<keyword evidence="2" id="KW-1185">Reference proteome</keyword>
<dbReference type="KEGG" id="sgn:SGRA_1314"/>
<dbReference type="GO" id="GO:0005198">
    <property type="term" value="F:structural molecule activity"/>
    <property type="evidence" value="ECO:0007669"/>
    <property type="project" value="InterPro"/>
</dbReference>
<dbReference type="Proteomes" id="UP000007519">
    <property type="component" value="Chromosome"/>
</dbReference>
<dbReference type="AlphaFoldDB" id="H6L5D5"/>
<dbReference type="HOGENOM" id="CLU_1209118_0_0_10"/>
<reference evidence="1 2" key="1">
    <citation type="journal article" date="2012" name="Stand. Genomic Sci.">
        <title>Complete genome sequencing and analysis of Saprospira grandis str. Lewin, a predatory marine bacterium.</title>
        <authorList>
            <person name="Saw J.H."/>
            <person name="Yuryev A."/>
            <person name="Kanbe M."/>
            <person name="Hou S."/>
            <person name="Young A.G."/>
            <person name="Aizawa S."/>
            <person name="Alam M."/>
        </authorList>
    </citation>
    <scope>NUCLEOTIDE SEQUENCE [LARGE SCALE GENOMIC DNA]</scope>
    <source>
        <strain evidence="1 2">Lewin</strain>
    </source>
</reference>
<gene>
    <name evidence="1" type="ordered locus">SGRA_1314</name>
</gene>
<accession>H6L5D5</accession>
<name>H6L5D5_SAPGL</name>
<sequence length="229" mass="25373">MNNTISPFERFLDEVMKEDEKTTSPIPAFYFDVQMYDQKHEGNSFLAGVAKGAVDTFVGGMIGGMMKKAINKIDGGGANGLPTPGDTNIHNSFIEVSGLEIGLEGKKTYNEGGYNYPIDLPDKMKNSAITLKRLVRPDVIKSSDPWTKWCEESFEAMASWNEQIKLKGVQVNVMHPNLTQSGKPQILISMEFNFAYPSKMSLSSLNSTSEDLLVQEIELSYAFSKVVAH</sequence>
<dbReference type="EMBL" id="CP002831">
    <property type="protein sequence ID" value="AFC24049.1"/>
    <property type="molecule type" value="Genomic_DNA"/>
</dbReference>
<dbReference type="RefSeq" id="WP_015691693.1">
    <property type="nucleotide sequence ID" value="NC_016940.1"/>
</dbReference>
<protein>
    <submittedName>
        <fullName evidence="1">Conserved hypothetical phage tail region protein</fullName>
    </submittedName>
</protein>